<dbReference type="GO" id="GO:0004527">
    <property type="term" value="F:exonuclease activity"/>
    <property type="evidence" value="ECO:0007669"/>
    <property type="project" value="UniProtKB-KW"/>
</dbReference>
<dbReference type="EMBL" id="KQ435710">
    <property type="protein sequence ID" value="KOX79851.1"/>
    <property type="molecule type" value="Genomic_DNA"/>
</dbReference>
<feature type="domain" description="Exonuclease" evidence="8">
    <location>
        <begin position="508"/>
        <end position="665"/>
    </location>
</feature>
<evidence type="ECO:0000256" key="5">
    <source>
        <dbReference type="ARBA" id="ARBA00022839"/>
    </source>
</evidence>
<feature type="region of interest" description="Disordered" evidence="7">
    <location>
        <begin position="41"/>
        <end position="66"/>
    </location>
</feature>
<dbReference type="STRING" id="166423.A0A0N1IU33"/>
<keyword evidence="4" id="KW-0378">Hydrolase</keyword>
<protein>
    <submittedName>
        <fullName evidence="9">RNA exonuclease 1 like protein</fullName>
    </submittedName>
</protein>
<accession>A0A0N1IU33</accession>
<keyword evidence="3" id="KW-0540">Nuclease</keyword>
<dbReference type="GO" id="GO:0003676">
    <property type="term" value="F:nucleic acid binding"/>
    <property type="evidence" value="ECO:0007669"/>
    <property type="project" value="InterPro"/>
</dbReference>
<evidence type="ECO:0000256" key="3">
    <source>
        <dbReference type="ARBA" id="ARBA00022722"/>
    </source>
</evidence>
<feature type="compositionally biased region" description="Low complexity" evidence="7">
    <location>
        <begin position="41"/>
        <end position="54"/>
    </location>
</feature>
<keyword evidence="6" id="KW-0539">Nucleus</keyword>
<evidence type="ECO:0000256" key="1">
    <source>
        <dbReference type="ARBA" id="ARBA00004123"/>
    </source>
</evidence>
<proteinExistence type="inferred from homology"/>
<feature type="compositionally biased region" description="Basic residues" evidence="7">
    <location>
        <begin position="194"/>
        <end position="204"/>
    </location>
</feature>
<gene>
    <name evidence="9" type="ORF">WN51_11462</name>
</gene>
<evidence type="ECO:0000256" key="2">
    <source>
        <dbReference type="ARBA" id="ARBA00006357"/>
    </source>
</evidence>
<dbReference type="CDD" id="cd06145">
    <property type="entry name" value="REX1_like"/>
    <property type="match status" value="1"/>
</dbReference>
<dbReference type="InterPro" id="IPR034922">
    <property type="entry name" value="REX1-like_exo"/>
</dbReference>
<dbReference type="InterPro" id="IPR015943">
    <property type="entry name" value="WD40/YVTN_repeat-like_dom_sf"/>
</dbReference>
<feature type="compositionally biased region" description="Low complexity" evidence="7">
    <location>
        <begin position="173"/>
        <end position="186"/>
    </location>
</feature>
<dbReference type="Pfam" id="PF00929">
    <property type="entry name" value="RNase_T"/>
    <property type="match status" value="1"/>
</dbReference>
<keyword evidence="5 9" id="KW-0269">Exonuclease</keyword>
<evidence type="ECO:0000313" key="9">
    <source>
        <dbReference type="EMBL" id="KOX79851.1"/>
    </source>
</evidence>
<dbReference type="GO" id="GO:0010629">
    <property type="term" value="P:negative regulation of gene expression"/>
    <property type="evidence" value="ECO:0007669"/>
    <property type="project" value="UniProtKB-ARBA"/>
</dbReference>
<dbReference type="PANTHER" id="PTHR12801">
    <property type="entry name" value="RNA EXONUCLEASE REXO1 / RECO3 FAMILY MEMBER-RELATED"/>
    <property type="match status" value="1"/>
</dbReference>
<dbReference type="GO" id="GO:0005634">
    <property type="term" value="C:nucleus"/>
    <property type="evidence" value="ECO:0007669"/>
    <property type="project" value="UniProtKB-SubCell"/>
</dbReference>
<feature type="compositionally biased region" description="Low complexity" evidence="7">
    <location>
        <begin position="357"/>
        <end position="366"/>
    </location>
</feature>
<dbReference type="Proteomes" id="UP000053105">
    <property type="component" value="Unassembled WGS sequence"/>
</dbReference>
<evidence type="ECO:0000256" key="6">
    <source>
        <dbReference type="ARBA" id="ARBA00023242"/>
    </source>
</evidence>
<keyword evidence="10" id="KW-1185">Reference proteome</keyword>
<evidence type="ECO:0000313" key="10">
    <source>
        <dbReference type="Proteomes" id="UP000053105"/>
    </source>
</evidence>
<evidence type="ECO:0000256" key="4">
    <source>
        <dbReference type="ARBA" id="ARBA00022801"/>
    </source>
</evidence>
<dbReference type="SUPFAM" id="SSF53098">
    <property type="entry name" value="Ribonuclease H-like"/>
    <property type="match status" value="1"/>
</dbReference>
<feature type="region of interest" description="Disordered" evidence="7">
    <location>
        <begin position="171"/>
        <end position="229"/>
    </location>
</feature>
<dbReference type="InterPro" id="IPR013520">
    <property type="entry name" value="Ribonucl_H"/>
</dbReference>
<dbReference type="SMART" id="SM00479">
    <property type="entry name" value="EXOIII"/>
    <property type="match status" value="1"/>
</dbReference>
<feature type="compositionally biased region" description="Polar residues" evidence="7">
    <location>
        <begin position="382"/>
        <end position="392"/>
    </location>
</feature>
<dbReference type="InterPro" id="IPR012337">
    <property type="entry name" value="RNaseH-like_sf"/>
</dbReference>
<feature type="region of interest" description="Disordered" evidence="7">
    <location>
        <begin position="347"/>
        <end position="393"/>
    </location>
</feature>
<sequence>MPLQFKVVYSTRIKFDTRVNNLLNLNATESEKVKFDYSKDSASGSAATTSSGSNKRAKNKKRREAQQEFTHSWLRGALKGHTASVLNMNFSSNGKYLASCAEGDPLTMKDIREVTSTSFTDSLYPCHEPDETTRHKPINSMYEISDSLTDSESISMLTTTSHASSNGAIIAAQSSPSSSSSSSSQSTKEDRATLSRRQRKNRTKYPREQQQCEKQEQQQQQHQHQHCQDPKTYQGAPIWMFIPQVQTNYHQLQTNFYYQEYNYNAISGPRGIEGFVSAIRQQLWLNDADLAMILRRYTLPWDELIRYGYPMECSNYPGSVMIVNHFPLKRIRRCHLDANAQEFVPGGKNVTIESEADSGNSSGSSDFEQESSSDSDKNSDNGESTYSSSSDFACQEASRRNSAAELHENVHMVERNCARCKKLFYVNHDGSNVPNDCCSYHWGKLHTELVNYTEIRVWGCCHNEYGKPGCTTAKTHVWTGLTQGVNGPFDGYVRTQVSRFVPEDGNYGVFALDCEMCFSQYGLELSKVTVVDMNGIVVYDTLVKPEVEVIDYSTKYSGITEHDLANVSKTLRDVQNDLISFIHAETILIGHGLENDLRALKLIHTTVIDTSALYPHYLGFPYRCSLKSLARGVLRREIQIREHDSMEDARAALDLVLKKIADYISPNDLSRSSDITILPISKKACNLRKNTSSGKTFYSSATPRRTNYTVAINSVDQSEVVELYNSIDSR</sequence>
<dbReference type="PANTHER" id="PTHR12801:SF115">
    <property type="entry name" value="FI18136P1-RELATED"/>
    <property type="match status" value="1"/>
</dbReference>
<dbReference type="InterPro" id="IPR047021">
    <property type="entry name" value="REXO1/3/4-like"/>
</dbReference>
<dbReference type="Gene3D" id="2.130.10.10">
    <property type="entry name" value="YVTN repeat-like/Quinoprotein amine dehydrogenase"/>
    <property type="match status" value="1"/>
</dbReference>
<dbReference type="Gene3D" id="3.30.420.10">
    <property type="entry name" value="Ribonuclease H-like superfamily/Ribonuclease H"/>
    <property type="match status" value="1"/>
</dbReference>
<feature type="compositionally biased region" description="Basic and acidic residues" evidence="7">
    <location>
        <begin position="205"/>
        <end position="216"/>
    </location>
</feature>
<dbReference type="FunFam" id="3.30.420.10:FF:000031">
    <property type="entry name" value="RNA exonuclease 1"/>
    <property type="match status" value="1"/>
</dbReference>
<comment type="similarity">
    <text evidence="2">Belongs to the REXO1/REXO3 family.</text>
</comment>
<organism evidence="9 10">
    <name type="scientific">Melipona quadrifasciata</name>
    <dbReference type="NCBI Taxonomy" id="166423"/>
    <lineage>
        <taxon>Eukaryota</taxon>
        <taxon>Metazoa</taxon>
        <taxon>Ecdysozoa</taxon>
        <taxon>Arthropoda</taxon>
        <taxon>Hexapoda</taxon>
        <taxon>Insecta</taxon>
        <taxon>Pterygota</taxon>
        <taxon>Neoptera</taxon>
        <taxon>Endopterygota</taxon>
        <taxon>Hymenoptera</taxon>
        <taxon>Apocrita</taxon>
        <taxon>Aculeata</taxon>
        <taxon>Apoidea</taxon>
        <taxon>Anthophila</taxon>
        <taxon>Apidae</taxon>
        <taxon>Melipona</taxon>
    </lineage>
</organism>
<evidence type="ECO:0000256" key="7">
    <source>
        <dbReference type="SAM" id="MobiDB-lite"/>
    </source>
</evidence>
<dbReference type="InterPro" id="IPR036397">
    <property type="entry name" value="RNaseH_sf"/>
</dbReference>
<name>A0A0N1IU33_9HYME</name>
<evidence type="ECO:0000259" key="8">
    <source>
        <dbReference type="SMART" id="SM00479"/>
    </source>
</evidence>
<reference evidence="9 10" key="1">
    <citation type="submission" date="2015-07" db="EMBL/GenBank/DDBJ databases">
        <title>The genome of Melipona quadrifasciata.</title>
        <authorList>
            <person name="Pan H."/>
            <person name="Kapheim K."/>
        </authorList>
    </citation>
    <scope>NUCLEOTIDE SEQUENCE [LARGE SCALE GENOMIC DNA]</scope>
    <source>
        <strain evidence="9">0111107301</strain>
        <tissue evidence="9">Whole body</tissue>
    </source>
</reference>
<dbReference type="OrthoDB" id="206335at2759"/>
<dbReference type="AlphaFoldDB" id="A0A0N1IU33"/>
<comment type="subcellular location">
    <subcellularLocation>
        <location evidence="1">Nucleus</location>
    </subcellularLocation>
</comment>